<dbReference type="SUPFAM" id="SSF56731">
    <property type="entry name" value="DNA primase core"/>
    <property type="match status" value="1"/>
</dbReference>
<dbReference type="AlphaFoldDB" id="A0A3M0SEF2"/>
<dbReference type="Gene3D" id="3.40.1360.10">
    <property type="match status" value="1"/>
</dbReference>
<evidence type="ECO:0000313" key="2">
    <source>
        <dbReference type="Proteomes" id="UP000277999"/>
    </source>
</evidence>
<dbReference type="CDD" id="cd01029">
    <property type="entry name" value="TOPRIM_primases"/>
    <property type="match status" value="1"/>
</dbReference>
<dbReference type="RefSeq" id="WP_122060092.1">
    <property type="nucleotide sequence ID" value="NZ_RFAQ01000109.1"/>
</dbReference>
<evidence type="ECO:0000313" key="1">
    <source>
        <dbReference type="EMBL" id="RMC93027.1"/>
    </source>
</evidence>
<reference evidence="1 2" key="1">
    <citation type="submission" date="2018-10" db="EMBL/GenBank/DDBJ databases">
        <title>Genome-centric metagenomics revealed C2 chemical producing, CO utilizing Clostridium with novel acetogenic gene cluster.</title>
        <authorList>
            <person name="Kang H."/>
            <person name="Park B."/>
            <person name="Choi I.G."/>
            <person name="Chang I.S."/>
        </authorList>
    </citation>
    <scope>NUCLEOTIDE SEQUENCE [LARGE SCALE GENOMIC DNA]</scope>
    <source>
        <strain evidence="1 2">H21-9</strain>
    </source>
</reference>
<protein>
    <submittedName>
        <fullName evidence="1">Uncharacterized protein</fullName>
    </submittedName>
</protein>
<proteinExistence type="predicted"/>
<dbReference type="Proteomes" id="UP000277999">
    <property type="component" value="Unassembled WGS sequence"/>
</dbReference>
<comment type="caution">
    <text evidence="1">The sequence shown here is derived from an EMBL/GenBank/DDBJ whole genome shotgun (WGS) entry which is preliminary data.</text>
</comment>
<sequence length="897" mass="102824">MDFNIIKTYFTIKQNGDNMCKAICPCHPDKEASLSISYDSNNCKTLLYCHAGCQTRDILDKVGLKFTDLFDRNTISVSGSFDRSFKIVATYKYKDETGKVLFEKVRFYPKKFLQKRKVNDAIVWGLEGGNYYENYPGSNVWSRKKKADKENVKVKRFEKQKPILYNLPDLIEGVKKGQNIYIVEGEKDVDNLKKIGIVATCNFDGASKSAQRPKWKKEYNKYFKGASVILLPDNDNSGRAHMENVAKNLYSIASSVKVLELGVEKEKSDVSDWLEEGHTSEELLKLVNDLKEHVVKNHEANKDNKYGFDENGKRVKEIFEYDNSYCFWYKDRDADNEEDLWKIKQISNFIIEPVEKIETETDNILKVNIQCQNGKKLERVFNVSLDLMSGYSSFKKALKDLLIFDGRDKELESIKKIILSKNFPIKKGITVTGFHKIEGKWIFAAGNKVINQDLKELDNIVLLTENDTIDSSILNLHPITKEELKEISKNLFKFNVLGKVSTILGLTAAMFLKEKLYSVDINFSHLLIIGQAGSGKSKTVEDIVVPILGIEKNLVGADRITKFTIEKATSSTSVFPYIIDEYKPTHMDERHLNMVSDLARNLYGCITVAKGNPALKTTLFKLRSPMILIGEGKEDETAVNERSLQVYFSKKESLQKIRTDAYFFLKANKELLRKFGRSLLNEALQIEPEKLKHMHQEYVEKLVDKRIQDDRVVNSVAVCMCGIALIKKVFENSNIDITTTGYSEYEILKSINETVLNDLLDTSIKTKTEVDKTIEIIDILADTGKLIENFDYKLMYKSGEVALQIKRIYEGMRVANIKDGILPQRDFTKQLNKTFDNSQYKAMMLLKNRELVDYCNQKCYVIKFSELEERGLELNKFVDDISEYDEAVNVINISKGN</sequence>
<gene>
    <name evidence="1" type="ORF">D9O40_18285</name>
</gene>
<dbReference type="InterPro" id="IPR034154">
    <property type="entry name" value="TOPRIM_DnaG/twinkle"/>
</dbReference>
<accession>A0A3M0SEF2</accession>
<dbReference type="EMBL" id="RFAQ01000109">
    <property type="protein sequence ID" value="RMC93027.1"/>
    <property type="molecule type" value="Genomic_DNA"/>
</dbReference>
<organism evidence="1 2">
    <name type="scientific">Clostridium autoethanogenum</name>
    <dbReference type="NCBI Taxonomy" id="84023"/>
    <lineage>
        <taxon>Bacteria</taxon>
        <taxon>Bacillati</taxon>
        <taxon>Bacillota</taxon>
        <taxon>Clostridia</taxon>
        <taxon>Eubacteriales</taxon>
        <taxon>Clostridiaceae</taxon>
        <taxon>Clostridium</taxon>
    </lineage>
</organism>
<name>A0A3M0SEF2_9CLOT</name>